<feature type="compositionally biased region" description="Polar residues" evidence="1">
    <location>
        <begin position="29"/>
        <end position="39"/>
    </location>
</feature>
<name>A0AAN7T7G2_9EURO</name>
<proteinExistence type="predicted"/>
<dbReference type="Proteomes" id="UP001309876">
    <property type="component" value="Unassembled WGS sequence"/>
</dbReference>
<feature type="region of interest" description="Disordered" evidence="1">
    <location>
        <begin position="1"/>
        <end position="52"/>
    </location>
</feature>
<evidence type="ECO:0000313" key="3">
    <source>
        <dbReference type="Proteomes" id="UP001309876"/>
    </source>
</evidence>
<organism evidence="2 3">
    <name type="scientific">Lithohypha guttulata</name>
    <dbReference type="NCBI Taxonomy" id="1690604"/>
    <lineage>
        <taxon>Eukaryota</taxon>
        <taxon>Fungi</taxon>
        <taxon>Dikarya</taxon>
        <taxon>Ascomycota</taxon>
        <taxon>Pezizomycotina</taxon>
        <taxon>Eurotiomycetes</taxon>
        <taxon>Chaetothyriomycetidae</taxon>
        <taxon>Chaetothyriales</taxon>
        <taxon>Trichomeriaceae</taxon>
        <taxon>Lithohypha</taxon>
    </lineage>
</organism>
<protein>
    <submittedName>
        <fullName evidence="2">Uncharacterized protein</fullName>
    </submittedName>
</protein>
<dbReference type="AlphaFoldDB" id="A0AAN7T7G2"/>
<gene>
    <name evidence="2" type="ORF">LTR05_001387</name>
</gene>
<keyword evidence="3" id="KW-1185">Reference proteome</keyword>
<sequence length="95" mass="10431">MSVQNNGVDENITLPQAPKEGTIKPDQCQEATAEQPKTQSKTEEATEPDQLSVHGREAVDALYEQFGEERGYTKESLTRAAKTVDDLLPKLVDGD</sequence>
<dbReference type="EMBL" id="JAVRRJ010000001">
    <property type="protein sequence ID" value="KAK5091207.1"/>
    <property type="molecule type" value="Genomic_DNA"/>
</dbReference>
<evidence type="ECO:0000313" key="2">
    <source>
        <dbReference type="EMBL" id="KAK5091207.1"/>
    </source>
</evidence>
<evidence type="ECO:0000256" key="1">
    <source>
        <dbReference type="SAM" id="MobiDB-lite"/>
    </source>
</evidence>
<accession>A0AAN7T7G2</accession>
<comment type="caution">
    <text evidence="2">The sequence shown here is derived from an EMBL/GenBank/DDBJ whole genome shotgun (WGS) entry which is preliminary data.</text>
</comment>
<reference evidence="2 3" key="1">
    <citation type="submission" date="2023-08" db="EMBL/GenBank/DDBJ databases">
        <title>Black Yeasts Isolated from many extreme environments.</title>
        <authorList>
            <person name="Coleine C."/>
            <person name="Stajich J.E."/>
            <person name="Selbmann L."/>
        </authorList>
    </citation>
    <scope>NUCLEOTIDE SEQUENCE [LARGE SCALE GENOMIC DNA]</scope>
    <source>
        <strain evidence="2 3">CCFEE 5910</strain>
    </source>
</reference>